<gene>
    <name evidence="1" type="ORF">LCGC14_3016720</name>
</gene>
<comment type="caution">
    <text evidence="1">The sequence shown here is derived from an EMBL/GenBank/DDBJ whole genome shotgun (WGS) entry which is preliminary data.</text>
</comment>
<feature type="non-terminal residue" evidence="1">
    <location>
        <position position="253"/>
    </location>
</feature>
<dbReference type="EMBL" id="LAZR01062595">
    <property type="protein sequence ID" value="KKK61200.1"/>
    <property type="molecule type" value="Genomic_DNA"/>
</dbReference>
<reference evidence="1" key="1">
    <citation type="journal article" date="2015" name="Nature">
        <title>Complex archaea that bridge the gap between prokaryotes and eukaryotes.</title>
        <authorList>
            <person name="Spang A."/>
            <person name="Saw J.H."/>
            <person name="Jorgensen S.L."/>
            <person name="Zaremba-Niedzwiedzka K."/>
            <person name="Martijn J."/>
            <person name="Lind A.E."/>
            <person name="van Eijk R."/>
            <person name="Schleper C."/>
            <person name="Guy L."/>
            <person name="Ettema T.J."/>
        </authorList>
    </citation>
    <scope>NUCLEOTIDE SEQUENCE</scope>
</reference>
<accession>A0A0F8XJD3</accession>
<protein>
    <submittedName>
        <fullName evidence="1">Uncharacterized protein</fullName>
    </submittedName>
</protein>
<proteinExistence type="predicted"/>
<dbReference type="AlphaFoldDB" id="A0A0F8XJD3"/>
<evidence type="ECO:0000313" key="1">
    <source>
        <dbReference type="EMBL" id="KKK61200.1"/>
    </source>
</evidence>
<organism evidence="1">
    <name type="scientific">marine sediment metagenome</name>
    <dbReference type="NCBI Taxonomy" id="412755"/>
    <lineage>
        <taxon>unclassified sequences</taxon>
        <taxon>metagenomes</taxon>
        <taxon>ecological metagenomes</taxon>
    </lineage>
</organism>
<name>A0A0F8XJD3_9ZZZZ</name>
<sequence length="253" mass="26109">MPPFSELELEVLRSLGVSPTDPAANSLISRLADVKDLQLRGDPAFQAGSRFFGSRTGGRVESALSRFGQEAGGELSIEDLLGLGFGDGGGVGGGGGGGSFGGTRAGADLAQQQLLEQLGLEQGFEAGESALDRALRQALATAEQGFAAGESRLGREFETAEAEKGREFKRAQELAQRKDERLRIFSEMRGTDPVRAVLFAMGIGGKGGVGGRFEDLPPLEGARALGTQTEAGLEALLGGKISIGQGGVTGLQS</sequence>